<feature type="repeat" description="WD" evidence="3">
    <location>
        <begin position="844"/>
        <end position="885"/>
    </location>
</feature>
<sequence>MLSDSLKQNIGESCSSLISSATTRIAMCIEQQAIKVKTKLGHVPGESARIPDMDTGELVGHYRQIQLHFRQLQTNASMSTWITANEHLANKRLENMYPAKQALYDSGLSSEINRRGCTEGTRIDVLNGLEDWLYESTSSIYWMNGMAGTGKTTIASSFCERVEQRKLLAASFFCTRNSSECRDVARIVPTIAYQLARYSIPFQSELCKMLGQNLDIGSKSILKQFELLLKEPLQHVKDAMPDNLVVVIDALDECDDRNEIELMLDILFRHATHLPLKFMVMSRPEQEIYEKISTYGQFRDVLRLHDIEESLVRADIELYLKEELRFIPPSQAEVEELAKRSGTLFIYAATLVKYISGKRSTDPGKRLQAVLDLTAESTKKYTQIDSLYTTVLESALSDGELETFEAEVIRTVLRTVLLAQEPIDIKSIAELAEITDPQYVTRALQALRSVLHQSQNGLVSTLHASFPDFMFNSERSRGFFCDIVEHSRPLAGRCFLIMERQLRFNICHLASSFVPDEKVERIQERIKENIPPTLAYACRYWANHLALARKSDFLLKMLHDFLSLRLLFWMEVLSLQKELFMGVDGLLKAQKWLMRASGTSLSELLLLIDDTRSFVTGFAINPSSQSTPHIYLSTLAFCPKSNSVYKHYRKRAQGLLELKGSLMECREAAPLATWSVGSEILSLALSPDGTRVAIGCLDSTVSILSAYDGLVQVGPLQGHPNSINSIAFSPDGGRIVSASLGSIRVWDAYNGTRVSGVFKGHMRYINSVSFSPDGARVVSSGHDTTIRIWNAYNGLPLLDPLTEHTNPVFCVTFSPDGDLIASASGDQTVRLWHSQNGAPAAPPFHGHTGMVNSLAFTPDGTRLVSGSSDKTIRVWDVSDGSLVNNFFEGYVGTVDTLAISPDSTRIAAGCYDKAVRVWNIDDGKLVAGPFFGHGDSVKSVAYSRDGTRVFSGSTDKTIRVWNVRNGILPPAPPSQGTITDIRTVIFCPDNTHFLSSGGLNNVLRLWDVNDGSVVTMPDEANFFPTPLSLLSWDGSYIASTSKNGMVQVTSTQNGSLVAGPFEVERSSLSAFWFSHNNKAILMGCHDGTIKICNLQGGKVKIGSFIGHHKGVSSLAESLDCSLLVSHSNFEFAVRVWNITAPALELGFFKDTPIESSSDHSYAAVYDGWKIRKDGWVMNNNCDLLFWLPPDIASAWCCPYATLAVTKSGTLQVPRQKPLIGYHWADCYIAD</sequence>
<dbReference type="Gene3D" id="3.40.50.300">
    <property type="entry name" value="P-loop containing nucleotide triphosphate hydrolases"/>
    <property type="match status" value="1"/>
</dbReference>
<dbReference type="InterPro" id="IPR015943">
    <property type="entry name" value="WD40/YVTN_repeat-like_dom_sf"/>
</dbReference>
<feature type="repeat" description="WD" evidence="3">
    <location>
        <begin position="974"/>
        <end position="1016"/>
    </location>
</feature>
<dbReference type="Gene3D" id="2.130.10.10">
    <property type="entry name" value="YVTN repeat-like/Quinoprotein amine dehydrogenase"/>
    <property type="match status" value="4"/>
</dbReference>
<dbReference type="SUPFAM" id="SSF52540">
    <property type="entry name" value="P-loop containing nucleoside triphosphate hydrolases"/>
    <property type="match status" value="1"/>
</dbReference>
<name>A0A0K6G3B7_9AGAM</name>
<dbReference type="SUPFAM" id="SSF50978">
    <property type="entry name" value="WD40 repeat-like"/>
    <property type="match status" value="2"/>
</dbReference>
<reference evidence="5 6" key="1">
    <citation type="submission" date="2015-07" db="EMBL/GenBank/DDBJ databases">
        <authorList>
            <person name="Noorani M."/>
        </authorList>
    </citation>
    <scope>NUCLEOTIDE SEQUENCE [LARGE SCALE GENOMIC DNA]</scope>
    <source>
        <strain evidence="5">BBA 69670</strain>
    </source>
</reference>
<accession>A0A0K6G3B7</accession>
<evidence type="ECO:0000259" key="4">
    <source>
        <dbReference type="Pfam" id="PF24883"/>
    </source>
</evidence>
<evidence type="ECO:0000313" key="5">
    <source>
        <dbReference type="EMBL" id="CUA72752.1"/>
    </source>
</evidence>
<dbReference type="PROSITE" id="PS00678">
    <property type="entry name" value="WD_REPEATS_1"/>
    <property type="match status" value="4"/>
</dbReference>
<dbReference type="PROSITE" id="PS50294">
    <property type="entry name" value="WD_REPEATS_REGION"/>
    <property type="match status" value="5"/>
</dbReference>
<dbReference type="SMART" id="SM00320">
    <property type="entry name" value="WD40"/>
    <property type="match status" value="10"/>
</dbReference>
<feature type="repeat" description="WD" evidence="3">
    <location>
        <begin position="887"/>
        <end position="928"/>
    </location>
</feature>
<dbReference type="InterPro" id="IPR020472">
    <property type="entry name" value="WD40_PAC1"/>
</dbReference>
<dbReference type="CDD" id="cd00200">
    <property type="entry name" value="WD40"/>
    <property type="match status" value="1"/>
</dbReference>
<dbReference type="PROSITE" id="PS50082">
    <property type="entry name" value="WD_REPEATS_2"/>
    <property type="match status" value="7"/>
</dbReference>
<dbReference type="Pfam" id="PF00400">
    <property type="entry name" value="WD40"/>
    <property type="match status" value="8"/>
</dbReference>
<feature type="repeat" description="WD" evidence="3">
    <location>
        <begin position="930"/>
        <end position="966"/>
    </location>
</feature>
<dbReference type="Pfam" id="PF24883">
    <property type="entry name" value="NPHP3_N"/>
    <property type="match status" value="1"/>
</dbReference>
<feature type="domain" description="Nephrocystin 3-like N-terminal" evidence="4">
    <location>
        <begin position="130"/>
        <end position="283"/>
    </location>
</feature>
<dbReference type="GO" id="GO:1990234">
    <property type="term" value="C:transferase complex"/>
    <property type="evidence" value="ECO:0007669"/>
    <property type="project" value="UniProtKB-ARBA"/>
</dbReference>
<evidence type="ECO:0000256" key="2">
    <source>
        <dbReference type="ARBA" id="ARBA00022737"/>
    </source>
</evidence>
<protein>
    <submittedName>
        <fullName evidence="5">Notchless protein homolog 1 [Mus musculus]</fullName>
    </submittedName>
</protein>
<organism evidence="5 6">
    <name type="scientific">Rhizoctonia solani</name>
    <dbReference type="NCBI Taxonomy" id="456999"/>
    <lineage>
        <taxon>Eukaryota</taxon>
        <taxon>Fungi</taxon>
        <taxon>Dikarya</taxon>
        <taxon>Basidiomycota</taxon>
        <taxon>Agaricomycotina</taxon>
        <taxon>Agaricomycetes</taxon>
        <taxon>Cantharellales</taxon>
        <taxon>Ceratobasidiaceae</taxon>
        <taxon>Rhizoctonia</taxon>
    </lineage>
</organism>
<keyword evidence="6" id="KW-1185">Reference proteome</keyword>
<dbReference type="PANTHER" id="PTHR22847:SF637">
    <property type="entry name" value="WD REPEAT DOMAIN 5B"/>
    <property type="match status" value="1"/>
</dbReference>
<feature type="repeat" description="WD" evidence="3">
    <location>
        <begin position="758"/>
        <end position="790"/>
    </location>
</feature>
<dbReference type="Proteomes" id="UP000044841">
    <property type="component" value="Unassembled WGS sequence"/>
</dbReference>
<feature type="repeat" description="WD" evidence="3">
    <location>
        <begin position="801"/>
        <end position="842"/>
    </location>
</feature>
<keyword evidence="1 3" id="KW-0853">WD repeat</keyword>
<dbReference type="InterPro" id="IPR036322">
    <property type="entry name" value="WD40_repeat_dom_sf"/>
</dbReference>
<proteinExistence type="predicted"/>
<evidence type="ECO:0000256" key="1">
    <source>
        <dbReference type="ARBA" id="ARBA00022574"/>
    </source>
</evidence>
<evidence type="ECO:0000256" key="3">
    <source>
        <dbReference type="PROSITE-ProRule" id="PRU00221"/>
    </source>
</evidence>
<dbReference type="InterPro" id="IPR056884">
    <property type="entry name" value="NPHP3-like_N"/>
</dbReference>
<dbReference type="InterPro" id="IPR001680">
    <property type="entry name" value="WD40_rpt"/>
</dbReference>
<keyword evidence="2" id="KW-0677">Repeat</keyword>
<dbReference type="AlphaFoldDB" id="A0A0K6G3B7"/>
<dbReference type="InterPro" id="IPR027417">
    <property type="entry name" value="P-loop_NTPase"/>
</dbReference>
<evidence type="ECO:0000313" key="6">
    <source>
        <dbReference type="Proteomes" id="UP000044841"/>
    </source>
</evidence>
<gene>
    <name evidence="5" type="ORF">RSOLAG22IIIB_05010</name>
</gene>
<dbReference type="PANTHER" id="PTHR22847">
    <property type="entry name" value="WD40 REPEAT PROTEIN"/>
    <property type="match status" value="1"/>
</dbReference>
<dbReference type="InterPro" id="IPR019775">
    <property type="entry name" value="WD40_repeat_CS"/>
</dbReference>
<dbReference type="EMBL" id="CYGV01001312">
    <property type="protein sequence ID" value="CUA72752.1"/>
    <property type="molecule type" value="Genomic_DNA"/>
</dbReference>
<feature type="repeat" description="WD" evidence="3">
    <location>
        <begin position="716"/>
        <end position="756"/>
    </location>
</feature>
<dbReference type="PRINTS" id="PR00320">
    <property type="entry name" value="GPROTEINBRPT"/>
</dbReference>